<name>A0A2W1K1E8_ACIFR</name>
<dbReference type="GO" id="GO:0003677">
    <property type="term" value="F:DNA binding"/>
    <property type="evidence" value="ECO:0007669"/>
    <property type="project" value="InterPro"/>
</dbReference>
<dbReference type="AlphaFoldDB" id="A0A2W1K1E8"/>
<evidence type="ECO:0000256" key="1">
    <source>
        <dbReference type="SAM" id="Coils"/>
    </source>
</evidence>
<evidence type="ECO:0000313" key="3">
    <source>
        <dbReference type="Proteomes" id="UP000248886"/>
    </source>
</evidence>
<dbReference type="RefSeq" id="WP_012607413.1">
    <property type="nucleotide sequence ID" value="NZ_AP025160.1"/>
</dbReference>
<dbReference type="CDD" id="cd17242">
    <property type="entry name" value="MobM_relaxase"/>
    <property type="match status" value="1"/>
</dbReference>
<dbReference type="GeneID" id="65281499"/>
<dbReference type="EMBL" id="QKQP01000005">
    <property type="protein sequence ID" value="PZD80518.1"/>
    <property type="molecule type" value="Genomic_DNA"/>
</dbReference>
<dbReference type="GO" id="GO:0006310">
    <property type="term" value="P:DNA recombination"/>
    <property type="evidence" value="ECO:0007669"/>
    <property type="project" value="InterPro"/>
</dbReference>
<organism evidence="2 3">
    <name type="scientific">Acidithiobacillus ferrooxidans</name>
    <name type="common">Thiobacillus ferrooxidans</name>
    <dbReference type="NCBI Taxonomy" id="920"/>
    <lineage>
        <taxon>Bacteria</taxon>
        <taxon>Pseudomonadati</taxon>
        <taxon>Pseudomonadota</taxon>
        <taxon>Acidithiobacillia</taxon>
        <taxon>Acidithiobacillales</taxon>
        <taxon>Acidithiobacillaceae</taxon>
        <taxon>Acidithiobacillus</taxon>
    </lineage>
</organism>
<proteinExistence type="predicted"/>
<sequence>MTMTISVRLEHLNSVTYGGQQQHDMRDAKRIPKYVDKDRSDKNSILIAGPSADHLQQEIIRHRKKAKQRGFRKDGRLALSGIVTFGTEAQSIINDMTPEKQNAVFRKIAERTAKLADRELISLVVHRDESAPHAHFMLRSYKHDQETGHEIPMNLAAVDLRMLQDVAGNEVSDLGITRGKSKKKRIADGEEPANWIHRSVKQLHETLPADIAKVEERRKQIEIEAEEALDRYLKNIRLAEQAQIDLEQKKGDEEKVKKRLEVYKKRAEDAEEKQRQLDDEKNKLDVDIAANREALEKLDAGIAKKRQEVALLDAQSQQKKAVTAQVRDAMPVLEGKIIPMTRNRILSQEAVDAYHAQVAEYIRDKAVQMGRNAIREAHENVTRREENVKEREAQVQHKESSLLEWDAALKTREQRLDNYASVLDENRKLKLRLETIGTHVGHILGIENASMNRGKTLRAVESASSMASFRKALAEQRLIMTGQGRGDTPGY</sequence>
<dbReference type="InterPro" id="IPR001668">
    <property type="entry name" value="Mob_Pre"/>
</dbReference>
<accession>A0A2W1K1E8</accession>
<dbReference type="OrthoDB" id="7769439at2"/>
<feature type="coiled-coil region" evidence="1">
    <location>
        <begin position="211"/>
        <end position="287"/>
    </location>
</feature>
<keyword evidence="1" id="KW-0175">Coiled coil</keyword>
<gene>
    <name evidence="2" type="ORF">DN052_08655</name>
</gene>
<evidence type="ECO:0000313" key="2">
    <source>
        <dbReference type="EMBL" id="PZD80518.1"/>
    </source>
</evidence>
<comment type="caution">
    <text evidence="2">The sequence shown here is derived from an EMBL/GenBank/DDBJ whole genome shotgun (WGS) entry which is preliminary data.</text>
</comment>
<dbReference type="Gene3D" id="3.30.930.30">
    <property type="match status" value="1"/>
</dbReference>
<dbReference type="Pfam" id="PF01076">
    <property type="entry name" value="Mob_Pre"/>
    <property type="match status" value="1"/>
</dbReference>
<dbReference type="Proteomes" id="UP000248886">
    <property type="component" value="Unassembled WGS sequence"/>
</dbReference>
<reference evidence="2 3" key="1">
    <citation type="submission" date="2018-06" db="EMBL/GenBank/DDBJ databases">
        <title>Draft sequence of Acidithiobacillus ferrooxidans CCM 4253.</title>
        <authorList>
            <person name="Moya-Beltran A."/>
            <person name="Castro M."/>
            <person name="Covarrubias P.C."/>
            <person name="Issotta F."/>
            <person name="Janiczek O."/>
            <person name="Mandl M."/>
            <person name="Kucera J."/>
            <person name="Quatrini R."/>
        </authorList>
    </citation>
    <scope>NUCLEOTIDE SEQUENCE [LARGE SCALE GENOMIC DNA]</scope>
    <source>
        <strain evidence="2 3">CCM 4253</strain>
    </source>
</reference>
<protein>
    <submittedName>
        <fullName evidence="2">Recombinase</fullName>
    </submittedName>
</protein>